<evidence type="ECO:0000256" key="1">
    <source>
        <dbReference type="SAM" id="MobiDB-lite"/>
    </source>
</evidence>
<accession>A0A285UJK0</accession>
<dbReference type="AlphaFoldDB" id="A0A285UJK0"/>
<organism evidence="4 5">
    <name type="scientific">Rhizobium subbaraonis</name>
    <dbReference type="NCBI Taxonomy" id="908946"/>
    <lineage>
        <taxon>Bacteria</taxon>
        <taxon>Pseudomonadati</taxon>
        <taxon>Pseudomonadota</taxon>
        <taxon>Alphaproteobacteria</taxon>
        <taxon>Hyphomicrobiales</taxon>
        <taxon>Rhizobiaceae</taxon>
        <taxon>Rhizobium/Agrobacterium group</taxon>
        <taxon>Rhizobium</taxon>
    </lineage>
</organism>
<protein>
    <submittedName>
        <fullName evidence="4">Phage Mu protein F like protein</fullName>
    </submittedName>
</protein>
<evidence type="ECO:0000313" key="4">
    <source>
        <dbReference type="EMBL" id="SOC41578.1"/>
    </source>
</evidence>
<feature type="domain" description="Phage-Barnase-EndoU-ColicinE5/D-RelE like nuclease 2" evidence="3">
    <location>
        <begin position="287"/>
        <end position="416"/>
    </location>
</feature>
<dbReference type="EMBL" id="OBQD01000009">
    <property type="protein sequence ID" value="SOC41578.1"/>
    <property type="molecule type" value="Genomic_DNA"/>
</dbReference>
<evidence type="ECO:0000313" key="5">
    <source>
        <dbReference type="Proteomes" id="UP000219167"/>
    </source>
</evidence>
<evidence type="ECO:0000259" key="2">
    <source>
        <dbReference type="Pfam" id="PF04233"/>
    </source>
</evidence>
<dbReference type="Pfam" id="PF18810">
    <property type="entry name" value="PBECR2"/>
    <property type="match status" value="1"/>
</dbReference>
<dbReference type="InterPro" id="IPR041110">
    <property type="entry name" value="PBECR2"/>
</dbReference>
<dbReference type="Pfam" id="PF04233">
    <property type="entry name" value="Phage_Mu_F"/>
    <property type="match status" value="1"/>
</dbReference>
<feature type="region of interest" description="Disordered" evidence="1">
    <location>
        <begin position="191"/>
        <end position="223"/>
    </location>
</feature>
<evidence type="ECO:0000259" key="3">
    <source>
        <dbReference type="Pfam" id="PF18810"/>
    </source>
</evidence>
<reference evidence="4 5" key="1">
    <citation type="submission" date="2017-08" db="EMBL/GenBank/DDBJ databases">
        <authorList>
            <person name="de Groot N.N."/>
        </authorList>
    </citation>
    <scope>NUCLEOTIDE SEQUENCE [LARGE SCALE GENOMIC DNA]</scope>
    <source>
        <strain evidence="4 5">JC85</strain>
    </source>
</reference>
<feature type="domain" description="Phage head morphogenesis" evidence="2">
    <location>
        <begin position="56"/>
        <end position="179"/>
    </location>
</feature>
<keyword evidence="5" id="KW-1185">Reference proteome</keyword>
<dbReference type="InterPro" id="IPR006528">
    <property type="entry name" value="Phage_head_morphogenesis_dom"/>
</dbReference>
<dbReference type="Proteomes" id="UP000219167">
    <property type="component" value="Unassembled WGS sequence"/>
</dbReference>
<gene>
    <name evidence="4" type="ORF">SAMN05892877_10913</name>
</gene>
<sequence length="420" mass="47607">MTAWAAMADIPFQEAVDYLKGKVNLPTRRWDDLRHGAHVRAFSVAGVTRDDMLADFRAAIEKAREKGTGFDEFRKDFDAIVERTGWQFFSHGQTEEERRAWRARIIYTTNMRTSYMAGRYSQLTDPDVLKYRPYWQYIHSGALHPRKLHLSWNGLVLRATDPAWAIMYPPNGWGCGCDVEALSERELKALGKSGPDEAPDLGAYQDKDPRTGQPETRYPGIDRGWEYNVGQETLSGLVPRELRTPLEPFAPDRKPAADLPDLPPATAVSSNRLLPDGLSDDAYVGRFMEEFGFGERGFGYFRDASGGIVTLSKSMFETRDASGAVTGTKSNKYDRGPYMALLADTIREPDEIWADWAAVASGVALKRSYIRRFILPDRKALFARFEWTPKGWIAVTGFQSADRYVRKFRTGALLYRRPET</sequence>
<name>A0A285UJK0_9HYPH</name>
<proteinExistence type="predicted"/>